<evidence type="ECO:0000313" key="2">
    <source>
        <dbReference type="Proteomes" id="UP001415857"/>
    </source>
</evidence>
<name>A0AAP0RLP8_LIQFO</name>
<gene>
    <name evidence="1" type="ORF">L1049_014275</name>
</gene>
<protein>
    <submittedName>
        <fullName evidence="1">Uncharacterized protein</fullName>
    </submittedName>
</protein>
<reference evidence="1 2" key="1">
    <citation type="journal article" date="2024" name="Plant J.">
        <title>Genome sequences and population genomics reveal climatic adaptation and genomic divergence between two closely related sweetgum species.</title>
        <authorList>
            <person name="Xu W.Q."/>
            <person name="Ren C.Q."/>
            <person name="Zhang X.Y."/>
            <person name="Comes H.P."/>
            <person name="Liu X.H."/>
            <person name="Li Y.G."/>
            <person name="Kettle C.J."/>
            <person name="Jalonen R."/>
            <person name="Gaisberger H."/>
            <person name="Ma Y.Z."/>
            <person name="Qiu Y.X."/>
        </authorList>
    </citation>
    <scope>NUCLEOTIDE SEQUENCE [LARGE SCALE GENOMIC DNA]</scope>
    <source>
        <strain evidence="1">Hangzhou</strain>
    </source>
</reference>
<proteinExistence type="predicted"/>
<organism evidence="1 2">
    <name type="scientific">Liquidambar formosana</name>
    <name type="common">Formosan gum</name>
    <dbReference type="NCBI Taxonomy" id="63359"/>
    <lineage>
        <taxon>Eukaryota</taxon>
        <taxon>Viridiplantae</taxon>
        <taxon>Streptophyta</taxon>
        <taxon>Embryophyta</taxon>
        <taxon>Tracheophyta</taxon>
        <taxon>Spermatophyta</taxon>
        <taxon>Magnoliopsida</taxon>
        <taxon>eudicotyledons</taxon>
        <taxon>Gunneridae</taxon>
        <taxon>Pentapetalae</taxon>
        <taxon>Saxifragales</taxon>
        <taxon>Altingiaceae</taxon>
        <taxon>Liquidambar</taxon>
    </lineage>
</organism>
<comment type="caution">
    <text evidence="1">The sequence shown here is derived from an EMBL/GenBank/DDBJ whole genome shotgun (WGS) entry which is preliminary data.</text>
</comment>
<dbReference type="Proteomes" id="UP001415857">
    <property type="component" value="Unassembled WGS sequence"/>
</dbReference>
<dbReference type="EMBL" id="JBBPBK010000008">
    <property type="protein sequence ID" value="KAK9280581.1"/>
    <property type="molecule type" value="Genomic_DNA"/>
</dbReference>
<evidence type="ECO:0000313" key="1">
    <source>
        <dbReference type="EMBL" id="KAK9280581.1"/>
    </source>
</evidence>
<accession>A0AAP0RLP8</accession>
<dbReference type="AlphaFoldDB" id="A0AAP0RLP8"/>
<keyword evidence="2" id="KW-1185">Reference proteome</keyword>
<sequence length="62" mass="6913">MVLVTKFWRKCYNGCRLLLFAAVKPAYAFSGAAVYYADVFVNFKLSTETASKIAVIKAVDNQ</sequence>